<dbReference type="STRING" id="1658172.A0A1B7NTU6"/>
<keyword evidence="2" id="KW-0349">Heme</keyword>
<dbReference type="EMBL" id="LGUA01000772">
    <property type="protein sequence ID" value="OAX80192.1"/>
    <property type="molecule type" value="Genomic_DNA"/>
</dbReference>
<evidence type="ECO:0008006" key="9">
    <source>
        <dbReference type="Google" id="ProtNLM"/>
    </source>
</evidence>
<comment type="caution">
    <text evidence="7">The sequence shown here is derived from an EMBL/GenBank/DDBJ whole genome shotgun (WGS) entry which is preliminary data.</text>
</comment>
<evidence type="ECO:0000256" key="4">
    <source>
        <dbReference type="ARBA" id="ARBA00023004"/>
    </source>
</evidence>
<dbReference type="Pfam" id="PF13816">
    <property type="entry name" value="Dehydratase_hem"/>
    <property type="match status" value="1"/>
</dbReference>
<keyword evidence="4" id="KW-0408">Iron</keyword>
<feature type="region of interest" description="Disordered" evidence="6">
    <location>
        <begin position="1"/>
        <end position="23"/>
    </location>
</feature>
<dbReference type="Proteomes" id="UP000091918">
    <property type="component" value="Unassembled WGS sequence"/>
</dbReference>
<evidence type="ECO:0000256" key="2">
    <source>
        <dbReference type="ARBA" id="ARBA00022617"/>
    </source>
</evidence>
<name>A0A1B7NTU6_9EURO</name>
<evidence type="ECO:0000256" key="6">
    <source>
        <dbReference type="SAM" id="MobiDB-lite"/>
    </source>
</evidence>
<evidence type="ECO:0000256" key="3">
    <source>
        <dbReference type="ARBA" id="ARBA00022723"/>
    </source>
</evidence>
<dbReference type="GO" id="GO:0016829">
    <property type="term" value="F:lyase activity"/>
    <property type="evidence" value="ECO:0007669"/>
    <property type="project" value="UniProtKB-KW"/>
</dbReference>
<dbReference type="AlphaFoldDB" id="A0A1B7NTU6"/>
<evidence type="ECO:0000313" key="8">
    <source>
        <dbReference type="Proteomes" id="UP000091918"/>
    </source>
</evidence>
<dbReference type="GO" id="GO:0046872">
    <property type="term" value="F:metal ion binding"/>
    <property type="evidence" value="ECO:0007669"/>
    <property type="project" value="UniProtKB-KW"/>
</dbReference>
<evidence type="ECO:0000256" key="1">
    <source>
        <dbReference type="ARBA" id="ARBA00001970"/>
    </source>
</evidence>
<gene>
    <name evidence="7" type="ORF">ACJ72_05479</name>
</gene>
<evidence type="ECO:0000256" key="5">
    <source>
        <dbReference type="ARBA" id="ARBA00023239"/>
    </source>
</evidence>
<protein>
    <recommendedName>
        <fullName evidence="9">Phenylacetaldoxime dehydratase</fullName>
    </recommendedName>
</protein>
<dbReference type="OrthoDB" id="3359285at2759"/>
<organism evidence="7 8">
    <name type="scientific">Emergomyces africanus</name>
    <dbReference type="NCBI Taxonomy" id="1955775"/>
    <lineage>
        <taxon>Eukaryota</taxon>
        <taxon>Fungi</taxon>
        <taxon>Dikarya</taxon>
        <taxon>Ascomycota</taxon>
        <taxon>Pezizomycotina</taxon>
        <taxon>Eurotiomycetes</taxon>
        <taxon>Eurotiomycetidae</taxon>
        <taxon>Onygenales</taxon>
        <taxon>Ajellomycetaceae</taxon>
        <taxon>Emergomyces</taxon>
    </lineage>
</organism>
<dbReference type="InterPro" id="IPR025702">
    <property type="entry name" value="OXD"/>
</dbReference>
<reference evidence="7 8" key="1">
    <citation type="submission" date="2015-07" db="EMBL/GenBank/DDBJ databases">
        <title>Emmonsia species relationships and genome sequence.</title>
        <authorList>
            <person name="Cuomo C.A."/>
            <person name="Schwartz I.S."/>
            <person name="Kenyon C."/>
            <person name="de Hoog G.S."/>
            <person name="Govender N.P."/>
            <person name="Botha A."/>
            <person name="Moreno L."/>
            <person name="de Vries M."/>
            <person name="Munoz J.F."/>
            <person name="Stielow J.B."/>
        </authorList>
    </citation>
    <scope>NUCLEOTIDE SEQUENCE [LARGE SCALE GENOMIC DNA]</scope>
    <source>
        <strain evidence="7 8">CBS 136260</strain>
    </source>
</reference>
<proteinExistence type="predicted"/>
<accession>A0A1B7NTU6</accession>
<keyword evidence="5" id="KW-0456">Lyase</keyword>
<comment type="cofactor">
    <cofactor evidence="1">
        <name>heme b</name>
        <dbReference type="ChEBI" id="CHEBI:60344"/>
    </cofactor>
</comment>
<sequence>MLESAIPEHLLQERTRPVSTPPNFDPPFPAYSARFPKCTKDLVMAVIGVQYATPEDEDGSAMSTLSGFINNSAAAGAKPSFWELASVTDNRGAYNIAVLAYWPDRGSYTEWATASGFQKWWETLDPEEQQHGWFLEVFFPTIDRFETVFSDNEVPEGAAHMRESVSGPLREHVYWGSMRDRLPAAQTDELVGESGNTADKPTNSVLRRRIRVGGKQNLAIIRSGQDWSNTRPEERKLYVETMHPVLIKGMDFLRDHGEDVGCYSCRFMDIVDPITRKADKERTFGLAFFDDLSSLEGWSKKHQTHINIFGGFLKYAKSLDNNISLRLFHEVLVLKPEQQMFEYIGCHENSGMLISLDTTIN</sequence>
<evidence type="ECO:0000313" key="7">
    <source>
        <dbReference type="EMBL" id="OAX80192.1"/>
    </source>
</evidence>
<keyword evidence="3" id="KW-0479">Metal-binding</keyword>
<keyword evidence="8" id="KW-1185">Reference proteome</keyword>